<evidence type="ECO:0000256" key="1">
    <source>
        <dbReference type="SAM" id="MobiDB-lite"/>
    </source>
</evidence>
<feature type="region of interest" description="Disordered" evidence="1">
    <location>
        <begin position="262"/>
        <end position="303"/>
    </location>
</feature>
<dbReference type="OrthoDB" id="2143914at2759"/>
<dbReference type="Pfam" id="PF00249">
    <property type="entry name" value="Myb_DNA-binding"/>
    <property type="match status" value="1"/>
</dbReference>
<evidence type="ECO:0000259" key="3">
    <source>
        <dbReference type="PROSITE" id="PS51294"/>
    </source>
</evidence>
<feature type="compositionally biased region" description="Gly residues" evidence="1">
    <location>
        <begin position="342"/>
        <end position="355"/>
    </location>
</feature>
<sequence>MADPASHPHSSTHPHHPFQPSPTLIDTPHLSGPSTPIQVETPHTIQLQTPTTHVEGSSSSSSPVNKAKTVSGWEDKGKGRAAAGTDDQDEDDLLDLDALRRMNARVSQIDGTEKIGDGWSQRDELLGMVKSILPIAIEQIPFLQERLSAQRDTIKTMQQQAKLSEQLMAIERSRHTAERDSWHAETRALVNAREAEIAAGTRPRKVLDLDVGYHQELEAANKRLEMDNRLMAPRLADTQRQIDKLVNELRLLRSHVILNSQPITRPGDISNPPPQPPISSYLPSSGRRHSRSPAKGSSRVTMGDARTEHLLLAARRIRNLRQVDDRVGRLTLDELKRNGVVGPNGGVGYSEGYGGIESEAEDELSEEEEKPLQARRPSMSATKTKGKSAQSQNQAQLAGTPLLPRPKKSKKTQQTPIVPQTPSKSNRKQQHPPPQTTPGGSNFNDLLRAAELATRPGTPTPEDRSQKIVPLSTMSATRSTTRARDESASERGSPVKRIRRDEWSSGREEELPLLGTQQSAIPDSQGSASALDLLAQASQLEVAKSGEMSSNSSSGPLPSATRLGGLIDPNDASSGGARSSSPIRSNEDISSLGPAIDLAPFARPARPVPPSQMDDGNQIDPNSALRTPKNRPRAYSGTSDLATPVTAREYPSSTVYPTPGHDRDGEGEFDNDENEVFASPAVPGLGKYVHLTSSLPARRIRSPYLKWTVEEDELLARAVAIHGEKWDLVSKGVPTRSYHQVRQRWLRKTGAFDKKASEGNGIIHSSMGMDEEDDSPTPDEKTPTGKKKRRMSQV</sequence>
<proteinExistence type="predicted"/>
<dbReference type="PROSITE" id="PS50090">
    <property type="entry name" value="MYB_LIKE"/>
    <property type="match status" value="1"/>
</dbReference>
<feature type="compositionally biased region" description="Polar residues" evidence="1">
    <location>
        <begin position="412"/>
        <end position="424"/>
    </location>
</feature>
<dbReference type="STRING" id="1296100.A0A1B9G8I4"/>
<name>A0A1B9G8I4_9TREE</name>
<dbReference type="InterPro" id="IPR017930">
    <property type="entry name" value="Myb_dom"/>
</dbReference>
<dbReference type="EMBL" id="CP144542">
    <property type="protein sequence ID" value="WVW81475.1"/>
    <property type="molecule type" value="Genomic_DNA"/>
</dbReference>
<evidence type="ECO:0000313" key="5">
    <source>
        <dbReference type="EMBL" id="WVW81475.1"/>
    </source>
</evidence>
<accession>A0A1B9G8I4</accession>
<evidence type="ECO:0000313" key="6">
    <source>
        <dbReference type="Proteomes" id="UP000092730"/>
    </source>
</evidence>
<protein>
    <submittedName>
        <fullName evidence="4">Uncharacterized protein</fullName>
    </submittedName>
</protein>
<dbReference type="InterPro" id="IPR009057">
    <property type="entry name" value="Homeodomain-like_sf"/>
</dbReference>
<reference evidence="5" key="2">
    <citation type="submission" date="2013-07" db="EMBL/GenBank/DDBJ databases">
        <authorList>
            <consortium name="The Broad Institute Genome Sequencing Platform"/>
            <person name="Cuomo C."/>
            <person name="Litvintseva A."/>
            <person name="Chen Y."/>
            <person name="Heitman J."/>
            <person name="Sun S."/>
            <person name="Springer D."/>
            <person name="Dromer F."/>
            <person name="Young S.K."/>
            <person name="Zeng Q."/>
            <person name="Gargeya S."/>
            <person name="Fitzgerald M."/>
            <person name="Abouelleil A."/>
            <person name="Alvarado L."/>
            <person name="Berlin A.M."/>
            <person name="Chapman S.B."/>
            <person name="Dewar J."/>
            <person name="Goldberg J."/>
            <person name="Griggs A."/>
            <person name="Gujja S."/>
            <person name="Hansen M."/>
            <person name="Howarth C."/>
            <person name="Imamovic A."/>
            <person name="Larimer J."/>
            <person name="McCowan C."/>
            <person name="Murphy C."/>
            <person name="Pearson M."/>
            <person name="Priest M."/>
            <person name="Roberts A."/>
            <person name="Saif S."/>
            <person name="Shea T."/>
            <person name="Sykes S."/>
            <person name="Wortman J."/>
            <person name="Nusbaum C."/>
            <person name="Birren B."/>
        </authorList>
    </citation>
    <scope>NUCLEOTIDE SEQUENCE</scope>
    <source>
        <strain evidence="5">CBS 10118</strain>
    </source>
</reference>
<feature type="compositionally biased region" description="Basic residues" evidence="1">
    <location>
        <begin position="784"/>
        <end position="794"/>
    </location>
</feature>
<dbReference type="EMBL" id="KI894019">
    <property type="protein sequence ID" value="OCF27329.1"/>
    <property type="molecule type" value="Genomic_DNA"/>
</dbReference>
<reference evidence="5" key="4">
    <citation type="submission" date="2024-02" db="EMBL/GenBank/DDBJ databases">
        <title>Comparative genomics of Cryptococcus and Kwoniella reveals pathogenesis evolution and contrasting modes of karyotype evolution via chromosome fusion or intercentromeric recombination.</title>
        <authorList>
            <person name="Coelho M.A."/>
            <person name="David-Palma M."/>
            <person name="Shea T."/>
            <person name="Bowers K."/>
            <person name="McGinley-Smith S."/>
            <person name="Mohammad A.W."/>
            <person name="Gnirke A."/>
            <person name="Yurkov A.M."/>
            <person name="Nowrousian M."/>
            <person name="Sun S."/>
            <person name="Cuomo C.A."/>
            <person name="Heitman J."/>
        </authorList>
    </citation>
    <scope>NUCLEOTIDE SEQUENCE</scope>
    <source>
        <strain evidence="5">CBS 10118</strain>
    </source>
</reference>
<feature type="compositionally biased region" description="Polar residues" evidence="1">
    <location>
        <begin position="32"/>
        <end position="56"/>
    </location>
</feature>
<feature type="compositionally biased region" description="Polar residues" evidence="1">
    <location>
        <begin position="571"/>
        <end position="584"/>
    </location>
</feature>
<dbReference type="RefSeq" id="XP_019048399.1">
    <property type="nucleotide sequence ID" value="XM_019188837.1"/>
</dbReference>
<dbReference type="KEGG" id="kbi:30206569"/>
<reference evidence="4" key="1">
    <citation type="submission" date="2013-07" db="EMBL/GenBank/DDBJ databases">
        <title>The Genome Sequence of Cryptococcus bestiolae CBS10118.</title>
        <authorList>
            <consortium name="The Broad Institute Genome Sequencing Platform"/>
            <person name="Cuomo C."/>
            <person name="Litvintseva A."/>
            <person name="Chen Y."/>
            <person name="Heitman J."/>
            <person name="Sun S."/>
            <person name="Springer D."/>
            <person name="Dromer F."/>
            <person name="Young S.K."/>
            <person name="Zeng Q."/>
            <person name="Gargeya S."/>
            <person name="Fitzgerald M."/>
            <person name="Abouelleil A."/>
            <person name="Alvarado L."/>
            <person name="Berlin A.M."/>
            <person name="Chapman S.B."/>
            <person name="Dewar J."/>
            <person name="Goldberg J."/>
            <person name="Griggs A."/>
            <person name="Gujja S."/>
            <person name="Hansen M."/>
            <person name="Howarth C."/>
            <person name="Imamovic A."/>
            <person name="Larimer J."/>
            <person name="McCowan C."/>
            <person name="Murphy C."/>
            <person name="Pearson M."/>
            <person name="Priest M."/>
            <person name="Roberts A."/>
            <person name="Saif S."/>
            <person name="Shea T."/>
            <person name="Sykes S."/>
            <person name="Wortman J."/>
            <person name="Nusbaum C."/>
            <person name="Birren B."/>
        </authorList>
    </citation>
    <scope>NUCLEOTIDE SEQUENCE [LARGE SCALE GENOMIC DNA]</scope>
    <source>
        <strain evidence="4">CBS 10118</strain>
    </source>
</reference>
<feature type="compositionally biased region" description="Polar residues" evidence="1">
    <location>
        <begin position="379"/>
        <end position="397"/>
    </location>
</feature>
<dbReference type="PROSITE" id="PS51294">
    <property type="entry name" value="HTH_MYB"/>
    <property type="match status" value="1"/>
</dbReference>
<feature type="region of interest" description="Disordered" evidence="1">
    <location>
        <begin position="756"/>
        <end position="794"/>
    </location>
</feature>
<feature type="compositionally biased region" description="Low complexity" evidence="1">
    <location>
        <begin position="543"/>
        <end position="559"/>
    </location>
</feature>
<feature type="region of interest" description="Disordered" evidence="1">
    <location>
        <begin position="337"/>
        <end position="527"/>
    </location>
</feature>
<dbReference type="AlphaFoldDB" id="A0A1B9G8I4"/>
<dbReference type="Gene3D" id="1.10.10.60">
    <property type="entry name" value="Homeodomain-like"/>
    <property type="match status" value="1"/>
</dbReference>
<feature type="domain" description="Myb-like" evidence="2">
    <location>
        <begin position="706"/>
        <end position="749"/>
    </location>
</feature>
<feature type="compositionally biased region" description="Basic and acidic residues" evidence="1">
    <location>
        <begin position="499"/>
        <end position="510"/>
    </location>
</feature>
<dbReference type="InterPro" id="IPR001005">
    <property type="entry name" value="SANT/Myb"/>
</dbReference>
<feature type="compositionally biased region" description="Acidic residues" evidence="1">
    <location>
        <begin position="358"/>
        <end position="369"/>
    </location>
</feature>
<evidence type="ECO:0000259" key="2">
    <source>
        <dbReference type="PROSITE" id="PS50090"/>
    </source>
</evidence>
<feature type="domain" description="HTH myb-type" evidence="3">
    <location>
        <begin position="706"/>
        <end position="756"/>
    </location>
</feature>
<feature type="region of interest" description="Disordered" evidence="1">
    <location>
        <begin position="1"/>
        <end position="89"/>
    </location>
</feature>
<dbReference type="SMART" id="SM00717">
    <property type="entry name" value="SANT"/>
    <property type="match status" value="1"/>
</dbReference>
<dbReference type="GeneID" id="30206569"/>
<keyword evidence="6" id="KW-1185">Reference proteome</keyword>
<gene>
    <name evidence="4" type="ORF">I302_02170</name>
    <name evidence="5" type="ORF">I302_103469</name>
</gene>
<organism evidence="4">
    <name type="scientific">Kwoniella bestiolae CBS 10118</name>
    <dbReference type="NCBI Taxonomy" id="1296100"/>
    <lineage>
        <taxon>Eukaryota</taxon>
        <taxon>Fungi</taxon>
        <taxon>Dikarya</taxon>
        <taxon>Basidiomycota</taxon>
        <taxon>Agaricomycotina</taxon>
        <taxon>Tremellomycetes</taxon>
        <taxon>Tremellales</taxon>
        <taxon>Cryptococcaceae</taxon>
        <taxon>Kwoniella</taxon>
    </lineage>
</organism>
<reference evidence="4" key="3">
    <citation type="submission" date="2014-01" db="EMBL/GenBank/DDBJ databases">
        <title>Evolution of pathogenesis and genome organization in the Tremellales.</title>
        <authorList>
            <person name="Cuomo C."/>
            <person name="Litvintseva A."/>
            <person name="Heitman J."/>
            <person name="Chen Y."/>
            <person name="Sun S."/>
            <person name="Springer D."/>
            <person name="Dromer F."/>
            <person name="Young S."/>
            <person name="Zeng Q."/>
            <person name="Chapman S."/>
            <person name="Gujja S."/>
            <person name="Saif S."/>
            <person name="Birren B."/>
        </authorList>
    </citation>
    <scope>NUCLEOTIDE SEQUENCE</scope>
    <source>
        <strain evidence="4">CBS 10118</strain>
    </source>
</reference>
<dbReference type="Proteomes" id="UP000092730">
    <property type="component" value="Chromosome 2"/>
</dbReference>
<dbReference type="VEuPathDB" id="FungiDB:I302_02170"/>
<feature type="region of interest" description="Disordered" evidence="1">
    <location>
        <begin position="543"/>
        <end position="672"/>
    </location>
</feature>
<dbReference type="CDD" id="cd00167">
    <property type="entry name" value="SANT"/>
    <property type="match status" value="1"/>
</dbReference>
<dbReference type="SUPFAM" id="SSF46689">
    <property type="entry name" value="Homeodomain-like"/>
    <property type="match status" value="1"/>
</dbReference>
<evidence type="ECO:0000313" key="4">
    <source>
        <dbReference type="EMBL" id="OCF27329.1"/>
    </source>
</evidence>